<dbReference type="STRING" id="1850254.LPB137_06610"/>
<dbReference type="InterPro" id="IPR038626">
    <property type="entry name" value="Rof-like_sf"/>
</dbReference>
<name>A0A1P8KLW3_9BACT</name>
<proteinExistence type="predicted"/>
<keyword evidence="2" id="KW-1185">Reference proteome</keyword>
<dbReference type="EMBL" id="CP019070">
    <property type="protein sequence ID" value="APW65539.1"/>
    <property type="molecule type" value="Genomic_DNA"/>
</dbReference>
<dbReference type="OrthoDB" id="5344363at2"/>
<dbReference type="InterPro" id="IPR023534">
    <property type="entry name" value="Rof/RNase_P-like"/>
</dbReference>
<sequence length="77" mass="9176">MDEYKRVSCHFYDVLETAAVKKTLSKIVYIEDDKEKEIQQKVIDFKIIDKAEYMILDNSQKIRLDKIVLFNNMNPFA</sequence>
<dbReference type="KEGG" id="alp:LPB137_06610"/>
<accession>A0A1P8KLW3</accession>
<reference evidence="1 2" key="1">
    <citation type="submission" date="2017-01" db="EMBL/GenBank/DDBJ databases">
        <title>Genome sequencing of Arcobacter sp. LPB0137.</title>
        <authorList>
            <person name="Lee G.-W."/>
            <person name="Yi H."/>
        </authorList>
    </citation>
    <scope>NUCLEOTIDE SEQUENCE [LARGE SCALE GENOMIC DNA]</scope>
    <source>
        <strain evidence="1 2">LPB0137</strain>
    </source>
</reference>
<organism evidence="1 2">
    <name type="scientific">Poseidonibacter parvus</name>
    <dbReference type="NCBI Taxonomy" id="1850254"/>
    <lineage>
        <taxon>Bacteria</taxon>
        <taxon>Pseudomonadati</taxon>
        <taxon>Campylobacterota</taxon>
        <taxon>Epsilonproteobacteria</taxon>
        <taxon>Campylobacterales</taxon>
        <taxon>Arcobacteraceae</taxon>
        <taxon>Poseidonibacter</taxon>
    </lineage>
</organism>
<dbReference type="SUPFAM" id="SSF101744">
    <property type="entry name" value="Rof/RNase P subunit-like"/>
    <property type="match status" value="1"/>
</dbReference>
<gene>
    <name evidence="1" type="ORF">LPB137_06610</name>
</gene>
<protein>
    <submittedName>
        <fullName evidence="1">Uncharacterized protein</fullName>
    </submittedName>
</protein>
<dbReference type="RefSeq" id="WP_076086043.1">
    <property type="nucleotide sequence ID" value="NZ_CP019070.1"/>
</dbReference>
<dbReference type="AlphaFoldDB" id="A0A1P8KLW3"/>
<evidence type="ECO:0000313" key="1">
    <source>
        <dbReference type="EMBL" id="APW65539.1"/>
    </source>
</evidence>
<dbReference type="Proteomes" id="UP000186074">
    <property type="component" value="Chromosome"/>
</dbReference>
<evidence type="ECO:0000313" key="2">
    <source>
        <dbReference type="Proteomes" id="UP000186074"/>
    </source>
</evidence>
<dbReference type="Gene3D" id="2.30.30.400">
    <property type="entry name" value="Rof-like"/>
    <property type="match status" value="1"/>
</dbReference>